<evidence type="ECO:0000256" key="1">
    <source>
        <dbReference type="SAM" id="MobiDB-lite"/>
    </source>
</evidence>
<reference evidence="2 3" key="1">
    <citation type="submission" date="2022-04" db="EMBL/GenBank/DDBJ databases">
        <title>Diverse halophilic archaea isolated from saline environments.</title>
        <authorList>
            <person name="Cui H.-L."/>
        </authorList>
    </citation>
    <scope>NUCLEOTIDE SEQUENCE [LARGE SCALE GENOMIC DNA]</scope>
    <source>
        <strain evidence="2 3">XZYJT49</strain>
    </source>
</reference>
<dbReference type="GeneID" id="72183895"/>
<sequence>MTPDSDDAPRSALPERGSSLADDALLAPFRDADDPVLTTEEVGGSVPYRRARTREALDRLATEGVLERKSVDGESVWWLPGHTATEARDGPMPGTTNEYEGGLPQQLENDISTLSAPDERERAAVYAACYYLSEDGPATGDRLRTAVYPDYPAGHDDADEWWTSCVRPSLAALSDVERTDDGWRLD</sequence>
<dbReference type="RefSeq" id="WP_248650861.1">
    <property type="nucleotide sequence ID" value="NZ_CP096659.1"/>
</dbReference>
<dbReference type="AlphaFoldDB" id="A0A8U0HV50"/>
<keyword evidence="3" id="KW-1185">Reference proteome</keyword>
<dbReference type="EMBL" id="CP096659">
    <property type="protein sequence ID" value="UPV74818.1"/>
    <property type="molecule type" value="Genomic_DNA"/>
</dbReference>
<proteinExistence type="predicted"/>
<protein>
    <submittedName>
        <fullName evidence="2">Uncharacterized protein</fullName>
    </submittedName>
</protein>
<evidence type="ECO:0000313" key="2">
    <source>
        <dbReference type="EMBL" id="UPV74818.1"/>
    </source>
</evidence>
<evidence type="ECO:0000313" key="3">
    <source>
        <dbReference type="Proteomes" id="UP000830729"/>
    </source>
</evidence>
<organism evidence="2 3">
    <name type="scientific">Halorussus limi</name>
    <dbReference type="NCBI Taxonomy" id="2938695"/>
    <lineage>
        <taxon>Archaea</taxon>
        <taxon>Methanobacteriati</taxon>
        <taxon>Methanobacteriota</taxon>
        <taxon>Stenosarchaea group</taxon>
        <taxon>Halobacteria</taxon>
        <taxon>Halobacteriales</taxon>
        <taxon>Haladaptataceae</taxon>
        <taxon>Halorussus</taxon>
    </lineage>
</organism>
<feature type="region of interest" description="Disordered" evidence="1">
    <location>
        <begin position="1"/>
        <end position="23"/>
    </location>
</feature>
<dbReference type="Proteomes" id="UP000830729">
    <property type="component" value="Chromosome"/>
</dbReference>
<accession>A0A8U0HV50</accession>
<name>A0A8U0HV50_9EURY</name>
<dbReference type="KEGG" id="halx:M0R89_01810"/>
<gene>
    <name evidence="2" type="ORF">M0R89_01810</name>
</gene>